<dbReference type="PANTHER" id="PTHR10454">
    <property type="entry name" value="CASPASE"/>
    <property type="match status" value="1"/>
</dbReference>
<dbReference type="InterPro" id="IPR002138">
    <property type="entry name" value="Pept_C14_p10"/>
</dbReference>
<dbReference type="PROSITE" id="PS50208">
    <property type="entry name" value="CASPASE_P20"/>
    <property type="match status" value="1"/>
</dbReference>
<evidence type="ECO:0000259" key="4">
    <source>
        <dbReference type="PROSITE" id="PS50208"/>
    </source>
</evidence>
<dbReference type="GO" id="GO:0004197">
    <property type="term" value="F:cysteine-type endopeptidase activity"/>
    <property type="evidence" value="ECO:0007669"/>
    <property type="project" value="InterPro"/>
</dbReference>
<evidence type="ECO:0000313" key="5">
    <source>
        <dbReference type="EMBL" id="QDF63028.1"/>
    </source>
</evidence>
<protein>
    <submittedName>
        <fullName evidence="5">Caspase-3A</fullName>
    </submittedName>
</protein>
<dbReference type="InterPro" id="IPR001309">
    <property type="entry name" value="Pept_C14_p20"/>
</dbReference>
<organism evidence="5">
    <name type="scientific">Dugesia japonica</name>
    <name type="common">Planarian</name>
    <dbReference type="NCBI Taxonomy" id="6161"/>
    <lineage>
        <taxon>Eukaryota</taxon>
        <taxon>Metazoa</taxon>
        <taxon>Spiralia</taxon>
        <taxon>Lophotrochozoa</taxon>
        <taxon>Platyhelminthes</taxon>
        <taxon>Rhabditophora</taxon>
        <taxon>Seriata</taxon>
        <taxon>Tricladida</taxon>
        <taxon>Continenticola</taxon>
        <taxon>Geoplanoidea</taxon>
        <taxon>Dugesiidae</taxon>
        <taxon>Dugesia</taxon>
    </lineage>
</organism>
<dbReference type="InterPro" id="IPR011600">
    <property type="entry name" value="Pept_C14_caspase"/>
</dbReference>
<proteinExistence type="evidence at transcript level"/>
<dbReference type="SUPFAM" id="SSF52129">
    <property type="entry name" value="Caspase-like"/>
    <property type="match status" value="1"/>
</dbReference>
<dbReference type="GO" id="GO:0006915">
    <property type="term" value="P:apoptotic process"/>
    <property type="evidence" value="ECO:0007669"/>
    <property type="project" value="TreeGrafter"/>
</dbReference>
<comment type="similarity">
    <text evidence="1 2">Belongs to the peptidase C14A family.</text>
</comment>
<dbReference type="GO" id="GO:0005737">
    <property type="term" value="C:cytoplasm"/>
    <property type="evidence" value="ECO:0007669"/>
    <property type="project" value="TreeGrafter"/>
</dbReference>
<dbReference type="EMBL" id="MK252759">
    <property type="protein sequence ID" value="QDF63028.1"/>
    <property type="molecule type" value="mRNA"/>
</dbReference>
<dbReference type="InterPro" id="IPR029030">
    <property type="entry name" value="Caspase-like_dom_sf"/>
</dbReference>
<gene>
    <name evidence="5" type="primary">cas-3A</name>
</gene>
<dbReference type="PANTHER" id="PTHR10454:SF232">
    <property type="entry name" value="AT03047P-RELATED"/>
    <property type="match status" value="1"/>
</dbReference>
<dbReference type="AlphaFoldDB" id="A0A4Y6I1I1"/>
<dbReference type="InterPro" id="IPR015917">
    <property type="entry name" value="Pept_C14A"/>
</dbReference>
<dbReference type="CDD" id="cd00032">
    <property type="entry name" value="CASc"/>
    <property type="match status" value="1"/>
</dbReference>
<dbReference type="GO" id="GO:0043525">
    <property type="term" value="P:positive regulation of neuron apoptotic process"/>
    <property type="evidence" value="ECO:0007669"/>
    <property type="project" value="TreeGrafter"/>
</dbReference>
<dbReference type="Pfam" id="PF00656">
    <property type="entry name" value="Peptidase_C14"/>
    <property type="match status" value="1"/>
</dbReference>
<name>A0A4Y6I1I1_DUGJA</name>
<evidence type="ECO:0000256" key="1">
    <source>
        <dbReference type="ARBA" id="ARBA00010134"/>
    </source>
</evidence>
<dbReference type="InterPro" id="IPR002398">
    <property type="entry name" value="Pept_C14"/>
</dbReference>
<dbReference type="Gene3D" id="3.40.50.1460">
    <property type="match status" value="1"/>
</dbReference>
<evidence type="ECO:0000256" key="2">
    <source>
        <dbReference type="RuleBase" id="RU003971"/>
    </source>
</evidence>
<dbReference type="PROSITE" id="PS01122">
    <property type="entry name" value="CASPASE_CYS"/>
    <property type="match status" value="1"/>
</dbReference>
<dbReference type="InterPro" id="IPR033139">
    <property type="entry name" value="Caspase_cys_AS"/>
</dbReference>
<feature type="domain" description="Caspase family p10" evidence="3">
    <location>
        <begin position="163"/>
        <end position="257"/>
    </location>
</feature>
<dbReference type="SMART" id="SM00115">
    <property type="entry name" value="CASc"/>
    <property type="match status" value="1"/>
</dbReference>
<feature type="domain" description="Caspase family p20" evidence="4">
    <location>
        <begin position="24"/>
        <end position="149"/>
    </location>
</feature>
<dbReference type="GO" id="GO:0006508">
    <property type="term" value="P:proteolysis"/>
    <property type="evidence" value="ECO:0007669"/>
    <property type="project" value="InterPro"/>
</dbReference>
<evidence type="ECO:0000259" key="3">
    <source>
        <dbReference type="PROSITE" id="PS50207"/>
    </source>
</evidence>
<accession>A0A4Y6I1I1</accession>
<dbReference type="PRINTS" id="PR00376">
    <property type="entry name" value="IL1BCENZYME"/>
</dbReference>
<sequence>MEDIEKTNFDDVDGTIRECYDVSKIKLCYIINNEEFYPKLNLPTRSGTDEDFKSLKQVFTKLGFKVENYKNFKKDEICSNLRELSERKELKDVSILVCIILTHGADGIIYGIDGPIELDRIFGYFKGDKCRKLIGKPKVFLFQACRGEKFDKGVVADGFFQTSLEKIPVEADFLIGYSTVAGYFSWRNGRNGSWYIQALCRELERSAQSMELIQLLVNVNNYVATNYFSMTKNDKTDAMVQIPSFVCMLRKPLWLVDKN</sequence>
<dbReference type="PROSITE" id="PS50207">
    <property type="entry name" value="CASPASE_P10"/>
    <property type="match status" value="1"/>
</dbReference>
<reference evidence="5" key="1">
    <citation type="submission" date="2018-12" db="EMBL/GenBank/DDBJ databases">
        <title>Identification of a caspase-3A like gene in planarian Dugesia japonica.</title>
        <authorList>
            <person name="Ma K."/>
        </authorList>
    </citation>
    <scope>NUCLEOTIDE SEQUENCE</scope>
</reference>